<dbReference type="AlphaFoldDB" id="A0A5S3PHJ0"/>
<evidence type="ECO:0000313" key="5">
    <source>
        <dbReference type="EMBL" id="TMM53728.1"/>
    </source>
</evidence>
<dbReference type="Pfam" id="PF21959">
    <property type="entry name" value="DUF6923"/>
    <property type="match status" value="1"/>
</dbReference>
<dbReference type="InterPro" id="IPR026444">
    <property type="entry name" value="Secre_tail"/>
</dbReference>
<organism evidence="5 6">
    <name type="scientific">Maribacter algarum</name>
    <name type="common">ex Zhang et al. 2020</name>
    <dbReference type="NCBI Taxonomy" id="2578118"/>
    <lineage>
        <taxon>Bacteria</taxon>
        <taxon>Pseudomonadati</taxon>
        <taxon>Bacteroidota</taxon>
        <taxon>Flavobacteriia</taxon>
        <taxon>Flavobacteriales</taxon>
        <taxon>Flavobacteriaceae</taxon>
        <taxon>Maribacter</taxon>
    </lineage>
</organism>
<comment type="caution">
    <text evidence="5">The sequence shown here is derived from an EMBL/GenBank/DDBJ whole genome shotgun (WGS) entry which is preliminary data.</text>
</comment>
<evidence type="ECO:0000256" key="3">
    <source>
        <dbReference type="SAM" id="SignalP"/>
    </source>
</evidence>
<evidence type="ECO:0000256" key="1">
    <source>
        <dbReference type="ARBA" id="ARBA00022729"/>
    </source>
</evidence>
<sequence length="868" mass="95688">MKQIYFTKKLKYLINLLILSTLIPSSFQLNAQSEPFNCDYSAYLFQYADVYAIDLASGRSYLVAEEIVSGKINATAYNPTDGYIWGYRSEPSKSITRIGKDFATETYTIPELTTGNKYVGAINSKGIYYFRSGSATYYSIDLNPSSDNYLKYLGAQNLPQKISIHDWAFNAVDNKLYSVEKNTNKLYRITPETGAMEDLGVVPILAGLNYTYGAVYFDASGNFYVSANQSGSVYIINEVQNVAQGNMKSNIFAYGPASASNDGARCPTAPVPQEDCSNGKDDDGDGLADCDDPACSGISECPVTYTASSANSGGLESNDRLAEQIGRRNYMRAKEGYEFNSASAKRVKKNASYMKKGTTAKNNISLSALTPLGVIDESEIIESSAADLLDLTNASDIYSVDYLKDNASVAALMVIKTENQVYEHSKFICDRFLGAELLSVSSIQLREQNFIKSIIKQPNGELEFALTFSARLNTNNQFVIESHWNIDAYKKDALYYNFQIWANSIDDLLLLGEEVLSLLEVNSPIDGYAASPPPPVFVKSARYQNGKVLLNLVNNNDSKNVRMEGGMKKTETSATENIELTTVVNGYLQTISVDTGNLFDLGFRISAGLGDTPDDLFVADAPWGLDDSSNGTVVETYEVLPTEGPYMGDGYPIERNISLKGTTENYLGVYRALSPRFSAVDLSDYDKLGFEASGTGVLEVKLLKGNGESFSTVVTLTIEEQEFNLKNNVFKDQDGNETDFSDIKALVFNLVAKNSYAEEKSMDLSNIDFNNKAEVSKFVDADTDKAIINPNPLVTTSTLYFYEDQAGEYTFELFNLAGRRLNGHHLEGDSFSGQNTITIDRKSLPPGLYFYSLKSSTDKTWSGRLMIK</sequence>
<feature type="region of interest" description="Disordered" evidence="2">
    <location>
        <begin position="263"/>
        <end position="282"/>
    </location>
</feature>
<evidence type="ECO:0000256" key="2">
    <source>
        <dbReference type="SAM" id="MobiDB-lite"/>
    </source>
</evidence>
<keyword evidence="1 3" id="KW-0732">Signal</keyword>
<dbReference type="InterPro" id="IPR054215">
    <property type="entry name" value="DUF6923"/>
</dbReference>
<evidence type="ECO:0000259" key="4">
    <source>
        <dbReference type="Pfam" id="PF21959"/>
    </source>
</evidence>
<dbReference type="NCBIfam" id="TIGR04183">
    <property type="entry name" value="Por_Secre_tail"/>
    <property type="match status" value="1"/>
</dbReference>
<protein>
    <submittedName>
        <fullName evidence="5">T9SS type A sorting domain-containing protein</fullName>
    </submittedName>
</protein>
<name>A0A5S3PHJ0_9FLAO</name>
<dbReference type="SUPFAM" id="SSF63829">
    <property type="entry name" value="Calcium-dependent phosphotriesterase"/>
    <property type="match status" value="1"/>
</dbReference>
<accession>A0A5S3PHJ0</accession>
<proteinExistence type="predicted"/>
<reference evidence="5 6" key="1">
    <citation type="submission" date="2019-05" db="EMBL/GenBank/DDBJ databases">
        <authorList>
            <person name="Zhang J.-Y."/>
            <person name="Feg X."/>
            <person name="Du Z.-J."/>
        </authorList>
    </citation>
    <scope>NUCLEOTIDE SEQUENCE [LARGE SCALE GENOMIC DNA]</scope>
    <source>
        <strain evidence="5 6">RZ26</strain>
    </source>
</reference>
<dbReference type="RefSeq" id="WP_138659352.1">
    <property type="nucleotide sequence ID" value="NZ_VATY01000004.1"/>
</dbReference>
<dbReference type="OrthoDB" id="1204817at2"/>
<feature type="chain" id="PRO_5024275210" evidence="3">
    <location>
        <begin position="32"/>
        <end position="868"/>
    </location>
</feature>
<evidence type="ECO:0000313" key="6">
    <source>
        <dbReference type="Proteomes" id="UP000310314"/>
    </source>
</evidence>
<gene>
    <name evidence="5" type="ORF">FEE95_17675</name>
</gene>
<feature type="domain" description="DUF6923" evidence="4">
    <location>
        <begin position="70"/>
        <end position="268"/>
    </location>
</feature>
<keyword evidence="6" id="KW-1185">Reference proteome</keyword>
<dbReference type="EMBL" id="VATY01000004">
    <property type="protein sequence ID" value="TMM53728.1"/>
    <property type="molecule type" value="Genomic_DNA"/>
</dbReference>
<dbReference type="Proteomes" id="UP000310314">
    <property type="component" value="Unassembled WGS sequence"/>
</dbReference>
<feature type="signal peptide" evidence="3">
    <location>
        <begin position="1"/>
        <end position="31"/>
    </location>
</feature>